<feature type="domain" description="Transposable element P transposase-like RNase H C-terminal" evidence="5">
    <location>
        <begin position="622"/>
        <end position="654"/>
    </location>
</feature>
<feature type="compositionally biased region" description="Polar residues" evidence="2">
    <location>
        <begin position="74"/>
        <end position="83"/>
    </location>
</feature>
<dbReference type="Proteomes" id="UP001219518">
    <property type="component" value="Unassembled WGS sequence"/>
</dbReference>
<evidence type="ECO:0000259" key="5">
    <source>
        <dbReference type="Pfam" id="PF21789"/>
    </source>
</evidence>
<dbReference type="PANTHER" id="PTHR47577">
    <property type="entry name" value="THAP DOMAIN-CONTAINING PROTEIN 6"/>
    <property type="match status" value="1"/>
</dbReference>
<dbReference type="InterPro" id="IPR048367">
    <property type="entry name" value="TNP-like_RNaseH_C"/>
</dbReference>
<evidence type="ECO:0000259" key="3">
    <source>
        <dbReference type="Pfam" id="PF21787"/>
    </source>
</evidence>
<feature type="domain" description="Transposable element P transposase-like GTP-binding insertion" evidence="4">
    <location>
        <begin position="433"/>
        <end position="551"/>
    </location>
</feature>
<evidence type="ECO:0000256" key="2">
    <source>
        <dbReference type="SAM" id="MobiDB-lite"/>
    </source>
</evidence>
<feature type="coiled-coil region" evidence="1">
    <location>
        <begin position="167"/>
        <end position="194"/>
    </location>
</feature>
<keyword evidence="7" id="KW-1185">Reference proteome</keyword>
<dbReference type="Pfam" id="PF21787">
    <property type="entry name" value="TNP-like_RNaseH_N"/>
    <property type="match status" value="1"/>
</dbReference>
<dbReference type="InterPro" id="IPR048366">
    <property type="entry name" value="TNP-like_GBD"/>
</dbReference>
<protein>
    <submittedName>
        <fullName evidence="6">DNA transposase</fullName>
    </submittedName>
</protein>
<reference evidence="6" key="2">
    <citation type="journal article" date="2023" name="BMC Genomics">
        <title>Pest status, molecular evolution, and epigenetic factors derived from the genome assembly of Frankliniella fusca, a thysanopteran phytovirus vector.</title>
        <authorList>
            <person name="Catto M.A."/>
            <person name="Labadie P.E."/>
            <person name="Jacobson A.L."/>
            <person name="Kennedy G.G."/>
            <person name="Srinivasan R."/>
            <person name="Hunt B.G."/>
        </authorList>
    </citation>
    <scope>NUCLEOTIDE SEQUENCE</scope>
    <source>
        <strain evidence="6">PL_HMW_Pooled</strain>
    </source>
</reference>
<feature type="domain" description="Transposable element P transposase-like RNase H" evidence="3">
    <location>
        <begin position="276"/>
        <end position="408"/>
    </location>
</feature>
<dbReference type="AlphaFoldDB" id="A0AAE1HB47"/>
<keyword evidence="1" id="KW-0175">Coiled coil</keyword>
<dbReference type="InterPro" id="IPR048365">
    <property type="entry name" value="TNP-like_RNaseH_N"/>
</dbReference>
<evidence type="ECO:0000259" key="4">
    <source>
        <dbReference type="Pfam" id="PF21788"/>
    </source>
</evidence>
<feature type="region of interest" description="Disordered" evidence="2">
    <location>
        <begin position="67"/>
        <end position="93"/>
    </location>
</feature>
<evidence type="ECO:0000256" key="1">
    <source>
        <dbReference type="SAM" id="Coils"/>
    </source>
</evidence>
<accession>A0AAE1HB47</accession>
<dbReference type="PANTHER" id="PTHR47577:SF2">
    <property type="entry name" value="THAP DOMAIN CONTAINING 9"/>
    <property type="match status" value="1"/>
</dbReference>
<evidence type="ECO:0000313" key="7">
    <source>
        <dbReference type="Proteomes" id="UP001219518"/>
    </source>
</evidence>
<dbReference type="EMBL" id="JAHWGI010000886">
    <property type="protein sequence ID" value="KAK3918137.1"/>
    <property type="molecule type" value="Genomic_DNA"/>
</dbReference>
<evidence type="ECO:0000313" key="6">
    <source>
        <dbReference type="EMBL" id="KAK3918137.1"/>
    </source>
</evidence>
<dbReference type="Pfam" id="PF21789">
    <property type="entry name" value="TNP-like_RNaseH_C"/>
    <property type="match status" value="1"/>
</dbReference>
<feature type="region of interest" description="Disordered" evidence="2">
    <location>
        <begin position="114"/>
        <end position="140"/>
    </location>
</feature>
<dbReference type="Pfam" id="PF21788">
    <property type="entry name" value="TNP-like_GBD"/>
    <property type="match status" value="1"/>
</dbReference>
<gene>
    <name evidence="6" type="ORF">KUF71_007558</name>
</gene>
<name>A0AAE1HB47_9NEOP</name>
<comment type="caution">
    <text evidence="6">The sequence shown here is derived from an EMBL/GenBank/DDBJ whole genome shotgun (WGS) entry which is preliminary data.</text>
</comment>
<proteinExistence type="predicted"/>
<organism evidence="6 7">
    <name type="scientific">Frankliniella fusca</name>
    <dbReference type="NCBI Taxonomy" id="407009"/>
    <lineage>
        <taxon>Eukaryota</taxon>
        <taxon>Metazoa</taxon>
        <taxon>Ecdysozoa</taxon>
        <taxon>Arthropoda</taxon>
        <taxon>Hexapoda</taxon>
        <taxon>Insecta</taxon>
        <taxon>Pterygota</taxon>
        <taxon>Neoptera</taxon>
        <taxon>Paraneoptera</taxon>
        <taxon>Thysanoptera</taxon>
        <taxon>Terebrantia</taxon>
        <taxon>Thripoidea</taxon>
        <taxon>Thripidae</taxon>
        <taxon>Frankliniella</taxon>
    </lineage>
</organism>
<reference evidence="6" key="1">
    <citation type="submission" date="2021-07" db="EMBL/GenBank/DDBJ databases">
        <authorList>
            <person name="Catto M.A."/>
            <person name="Jacobson A."/>
            <person name="Kennedy G."/>
            <person name="Labadie P."/>
            <person name="Hunt B.G."/>
            <person name="Srinivasan R."/>
        </authorList>
    </citation>
    <scope>NUCLEOTIDE SEQUENCE</scope>
    <source>
        <strain evidence="6">PL_HMW_Pooled</strain>
        <tissue evidence="6">Head</tissue>
    </source>
</reference>
<sequence>MRYVCPHHFEERMFKDKFKHELLRSAVPTLDLPASGLPEIASSFCKCKGTPTEPTGSSSPIMRVVQTPHKARTPTPTLPTEPSDSPPRADQIPQKRHLELSLIDDDIPDAKIPRNAYLESDAPRRPLISSGAKKRDRPPERMTLKTISGVNCFKTAESPVKAVAKTAMEYHKMAKKLKRKLKAAQNKNRSLKKLASRKILDMVEEMVVSPTAQRILKGELLNFKRKPNGRKWSLDDKLFALAIFKRSPRAYRFLQKYLTLPSESTVKSLLREIPLEPGISEPLLSLLKKNVEKMKDKDKHCVLLFDEIFLVASLSQNKQKGVVEGFEDYGNRGRTNLIADHALVFMAQGITSKWTQPVAYYFVSSSCPSHTLRLLIQDVVRALESTGLRVLATVSDQGPTNQKAVAELKKSTGDDIFYNIDGKRMVHIWDIPHIFKNIRNNLLTSTLHYDDGKCADFRHIIQYYKLDESLCQMSSLSQKHLDPKGRLKMRVKYAAETISHTVGGNMETFYRLSGGKHLPHSLPTAQFCQLADRYFDLTNGPSASGKEKNKPHRCNVTQSSLHHTEWPAMLKNLEKWYYTRKSTGVRHIPPCIQGWKQSVKGMQWLWLQLSRSGVKNMPLRNLNQDAIENFFCAIRQCCGSGSDLTTVQFTSAMKTCLVTQASGGSMYKNCSDESSYILNDMRSLLSENCETPDPSPCQETVFRGCSLLPNQTDQQLNEIQKEAPSFICAVFVNDVLSRNGCSNCANVLTARTPTVNFLLSRNHYEMRGLVKHHPSTMALRSFQKCIASFQTTWNKFLHKKNVCELLSIQMKAACDWGWFTCPEHADDVIEKMMTKLSMYLIKRQCSICSKNKRKGVFRRTRQALYGVAPKNTDGLREDEAQMELHPSDAILLNGSSQSSEQGFIQSEENIWSLDLVFCFHSLCQIILTTQHGHSKQVQGIASLSARSTMSFAPVTTTTATPVTLRLMTTPANSARMLVTPSMVTPQSSSARMLMTPNMVTPQSSSARMLMTVTPQSISQNQYHSQAGTPVSARAKVLQSWAVPFTPATPAPQRAAATATTALSLPSMENCVRERKVHLLRCHDLRKFLQGKVKRVTGVLKDDLVRQVYAFFNV</sequence>